<accession>A0A081CGW5</accession>
<evidence type="ECO:0000313" key="11">
    <source>
        <dbReference type="EMBL" id="GAK65911.1"/>
    </source>
</evidence>
<evidence type="ECO:0000256" key="10">
    <source>
        <dbReference type="RuleBase" id="RU003802"/>
    </source>
</evidence>
<keyword evidence="12" id="KW-1185">Reference proteome</keyword>
<keyword evidence="4" id="KW-0963">Cytoplasm</keyword>
<keyword evidence="6 10" id="KW-0808">Transferase</keyword>
<dbReference type="Gene3D" id="3.40.50.150">
    <property type="entry name" value="Vaccinia Virus protein VP39"/>
    <property type="match status" value="1"/>
</dbReference>
<dbReference type="FunFam" id="3.40.50.150:FF:000235">
    <property type="entry name" value="Protein-L-isoaspartate O-methyltransferase"/>
    <property type="match status" value="1"/>
</dbReference>
<organism evidence="11 12">
    <name type="scientific">Pseudozyma antarctica</name>
    <name type="common">Yeast</name>
    <name type="synonym">Candida antarctica</name>
    <dbReference type="NCBI Taxonomy" id="84753"/>
    <lineage>
        <taxon>Eukaryota</taxon>
        <taxon>Fungi</taxon>
        <taxon>Dikarya</taxon>
        <taxon>Basidiomycota</taxon>
        <taxon>Ustilaginomycotina</taxon>
        <taxon>Ustilaginomycetes</taxon>
        <taxon>Ustilaginales</taxon>
        <taxon>Ustilaginaceae</taxon>
        <taxon>Moesziomyces</taxon>
    </lineage>
</organism>
<keyword evidence="7 10" id="KW-0949">S-adenosyl-L-methionine</keyword>
<evidence type="ECO:0000256" key="5">
    <source>
        <dbReference type="ARBA" id="ARBA00022603"/>
    </source>
</evidence>
<dbReference type="RefSeq" id="XP_014656073.1">
    <property type="nucleotide sequence ID" value="XM_014800587.1"/>
</dbReference>
<dbReference type="GO" id="GO:0032259">
    <property type="term" value="P:methylation"/>
    <property type="evidence" value="ECO:0007669"/>
    <property type="project" value="UniProtKB-KW"/>
</dbReference>
<reference evidence="12" key="1">
    <citation type="journal article" date="2014" name="Genome Announc.">
        <title>Draft Genome Sequence of the Yeast Pseudozyma antarctica Type Strain JCM10317, a Producer of the Glycolipid Biosurfactants, Mannosylerythritol Lipids.</title>
        <authorList>
            <person name="Saika A."/>
            <person name="Koike H."/>
            <person name="Hori T."/>
            <person name="Fukuoka T."/>
            <person name="Sato S."/>
            <person name="Habe H."/>
            <person name="Kitamoto D."/>
            <person name="Morita T."/>
        </authorList>
    </citation>
    <scope>NUCLEOTIDE SEQUENCE [LARGE SCALE GENOMIC DNA]</scope>
    <source>
        <strain evidence="12">JCM 10317</strain>
    </source>
</reference>
<comment type="subunit">
    <text evidence="3">Monomer.</text>
</comment>
<evidence type="ECO:0000256" key="7">
    <source>
        <dbReference type="ARBA" id="ARBA00022691"/>
    </source>
</evidence>
<dbReference type="InterPro" id="IPR029063">
    <property type="entry name" value="SAM-dependent_MTases_sf"/>
</dbReference>
<gene>
    <name evidence="11" type="ORF">PAN0_010d4133</name>
</gene>
<comment type="catalytic activity">
    <reaction evidence="8">
        <text>[protein]-L-isoaspartate + S-adenosyl-L-methionine = [protein]-L-isoaspartate alpha-methyl ester + S-adenosyl-L-homocysteine</text>
        <dbReference type="Rhea" id="RHEA:12705"/>
        <dbReference type="Rhea" id="RHEA-COMP:12143"/>
        <dbReference type="Rhea" id="RHEA-COMP:12144"/>
        <dbReference type="ChEBI" id="CHEBI:57856"/>
        <dbReference type="ChEBI" id="CHEBI:59789"/>
        <dbReference type="ChEBI" id="CHEBI:90596"/>
        <dbReference type="ChEBI" id="CHEBI:90598"/>
        <dbReference type="EC" id="2.1.1.77"/>
    </reaction>
    <physiologicalReaction direction="left-to-right" evidence="8">
        <dbReference type="Rhea" id="RHEA:12706"/>
    </physiologicalReaction>
</comment>
<evidence type="ECO:0000256" key="8">
    <source>
        <dbReference type="ARBA" id="ARBA00035815"/>
    </source>
</evidence>
<evidence type="ECO:0000313" key="12">
    <source>
        <dbReference type="Proteomes" id="UP000053758"/>
    </source>
</evidence>
<comment type="subcellular location">
    <subcellularLocation>
        <location evidence="1">Cytoplasm</location>
        <location evidence="1">Cytosol</location>
    </subcellularLocation>
</comment>
<dbReference type="GeneID" id="26304972"/>
<dbReference type="OrthoDB" id="73890at2759"/>
<comment type="function">
    <text evidence="9">Initiates the repair of damaged proteins by catalyzing methyl esterification of L-isoaspartyl and D-aspartyl residues produced by spontaneous isomerization and racemization of L-aspartyl and L-asparaginyl residues in aging peptides and proteins.</text>
</comment>
<dbReference type="AlphaFoldDB" id="A0A081CGW5"/>
<dbReference type="PANTHER" id="PTHR11579:SF0">
    <property type="entry name" value="PROTEIN-L-ISOASPARTATE(D-ASPARTATE) O-METHYLTRANSFERASE"/>
    <property type="match status" value="1"/>
</dbReference>
<dbReference type="EC" id="2.1.1.77" evidence="10"/>
<keyword evidence="5 10" id="KW-0489">Methyltransferase</keyword>
<dbReference type="InterPro" id="IPR000682">
    <property type="entry name" value="PCMT"/>
</dbReference>
<evidence type="ECO:0000256" key="2">
    <source>
        <dbReference type="ARBA" id="ARBA00005369"/>
    </source>
</evidence>
<evidence type="ECO:0000256" key="1">
    <source>
        <dbReference type="ARBA" id="ARBA00004514"/>
    </source>
</evidence>
<dbReference type="GO" id="GO:0006950">
    <property type="term" value="P:response to stress"/>
    <property type="evidence" value="ECO:0007669"/>
    <property type="project" value="UniProtKB-ARBA"/>
</dbReference>
<evidence type="ECO:0000256" key="4">
    <source>
        <dbReference type="ARBA" id="ARBA00022490"/>
    </source>
</evidence>
<dbReference type="SUPFAM" id="SSF53335">
    <property type="entry name" value="S-adenosyl-L-methionine-dependent methyltransferases"/>
    <property type="match status" value="1"/>
</dbReference>
<protein>
    <recommendedName>
        <fullName evidence="10">Protein-L-isoaspartate O-methyltransferase</fullName>
        <ecNumber evidence="10">2.1.1.77</ecNumber>
    </recommendedName>
</protein>
<proteinExistence type="inferred from homology"/>
<dbReference type="HOGENOM" id="CLU_055432_0_0_1"/>
<comment type="similarity">
    <text evidence="2 10">Belongs to the methyltransferase superfamily. L-isoaspartyl/D-aspartyl protein methyltransferase family.</text>
</comment>
<dbReference type="EMBL" id="DF830077">
    <property type="protein sequence ID" value="GAK65911.1"/>
    <property type="molecule type" value="Genomic_DNA"/>
</dbReference>
<dbReference type="GO" id="GO:0005829">
    <property type="term" value="C:cytosol"/>
    <property type="evidence" value="ECO:0007669"/>
    <property type="project" value="UniProtKB-SubCell"/>
</dbReference>
<dbReference type="CDD" id="cd02440">
    <property type="entry name" value="AdoMet_MTases"/>
    <property type="match status" value="1"/>
</dbReference>
<dbReference type="PROSITE" id="PS01279">
    <property type="entry name" value="PCMT"/>
    <property type="match status" value="1"/>
</dbReference>
<evidence type="ECO:0000256" key="3">
    <source>
        <dbReference type="ARBA" id="ARBA00011245"/>
    </source>
</evidence>
<dbReference type="NCBIfam" id="TIGR00080">
    <property type="entry name" value="pimt"/>
    <property type="match status" value="1"/>
</dbReference>
<dbReference type="PANTHER" id="PTHR11579">
    <property type="entry name" value="PROTEIN-L-ISOASPARTATE O-METHYLTRANSFERASE"/>
    <property type="match status" value="1"/>
</dbReference>
<dbReference type="Pfam" id="PF01135">
    <property type="entry name" value="PCMT"/>
    <property type="match status" value="1"/>
</dbReference>
<name>A0A081CGW5_PSEA2</name>
<dbReference type="GO" id="GO:0004719">
    <property type="term" value="F:protein-L-isoaspartate (D-aspartate) O-methyltransferase activity"/>
    <property type="evidence" value="ECO:0007669"/>
    <property type="project" value="UniProtKB-UniRule"/>
</dbReference>
<dbReference type="Proteomes" id="UP000053758">
    <property type="component" value="Unassembled WGS sequence"/>
</dbReference>
<evidence type="ECO:0000256" key="6">
    <source>
        <dbReference type="ARBA" id="ARBA00022679"/>
    </source>
</evidence>
<evidence type="ECO:0000256" key="9">
    <source>
        <dbReference type="ARBA" id="ARBA00054057"/>
    </source>
</evidence>
<sequence>MAWRCSGASNAELITKMRNASLISSPRIADAMAKVDRANYVPSRRQAYQDSPQTIGYGATISAPHMHAHAAENLLPFLHSAAKVLDVGSGSGYTLAIFHHLTAGGTAKVIGIDHIQSLVDQANSNLRADRLEAQLNDGSIVNICGDGRKGLPEEAPFDAIHVGAAAPGVPQPLLDQLKAPGRVFIPVEEQNGSGEQNIYQIDKAHDGTITSQKVCGVLYVPLTDADKQWEA</sequence>